<dbReference type="InterPro" id="IPR036045">
    <property type="entry name" value="Sec1-like_sf"/>
</dbReference>
<name>I2CRE0_NANGC</name>
<sequence>QSIEDMQRFLERFPTFRSHSLNVSKHVAVMGELARLVEAESLLDVSQFEQELACDDDHTTHYKLLTEMIASPRVKTGSKLRLALLYCLRYEDRQADDQLQNVRFVKNALLRCGVPPENIALIDALLSYSGCQHRAPGLYGSITDRLKRKMQTTLQGVSNVYTRHVPPFVTLAEQALKGRLKQDRYPGVNGVVSSHNKQASDVILFIIGGATFEETTKIAEINAAAS</sequence>
<evidence type="ECO:0000313" key="2">
    <source>
        <dbReference type="EMBL" id="AFJ69473.1"/>
    </source>
</evidence>
<protein>
    <submittedName>
        <fullName evidence="2">Vacuolar protein sorting-associated protein 45</fullName>
    </submittedName>
</protein>
<reference evidence="2" key="2">
    <citation type="journal article" date="2012" name="Nat. Commun.">
        <title>Draft genome sequence and genetic transformation of the oleaginous alga Nannochloropis gaditana.</title>
        <authorList>
            <person name="Radakovits R."/>
            <person name="Jinkerson R.E."/>
            <person name="Fuerstenberg S.I."/>
            <person name="Tae H."/>
            <person name="Settlage R.E."/>
            <person name="Boore J.L."/>
            <person name="Posewitz M.C."/>
        </authorList>
    </citation>
    <scope>NUCLEOTIDE SEQUENCE</scope>
    <source>
        <strain evidence="2">CCMP526</strain>
    </source>
</reference>
<dbReference type="AlphaFoldDB" id="I2CRE0"/>
<dbReference type="InterPro" id="IPR001619">
    <property type="entry name" value="Sec1-like"/>
</dbReference>
<dbReference type="GO" id="GO:0016192">
    <property type="term" value="P:vesicle-mediated transport"/>
    <property type="evidence" value="ECO:0007669"/>
    <property type="project" value="InterPro"/>
</dbReference>
<dbReference type="Gene3D" id="3.40.50.1910">
    <property type="match status" value="1"/>
</dbReference>
<organism evidence="2">
    <name type="scientific">Nannochloropsis gaditana (strain CCMP526)</name>
    <name type="common">Green microalga</name>
    <name type="synonym">Microchloropsis gaditana</name>
    <dbReference type="NCBI Taxonomy" id="1093141"/>
    <lineage>
        <taxon>Eukaryota</taxon>
        <taxon>Sar</taxon>
        <taxon>Stramenopiles</taxon>
        <taxon>Ochrophyta</taxon>
        <taxon>Eustigmatophyceae</taxon>
        <taxon>Eustigmatales</taxon>
        <taxon>Monodopsidaceae</taxon>
        <taxon>Nannochloropsis</taxon>
    </lineage>
</organism>
<comment type="similarity">
    <text evidence="1">Belongs to the STXBP/unc-18/SEC1 family.</text>
</comment>
<gene>
    <name evidence="2" type="ORF">NGATSA_3024900</name>
</gene>
<proteinExistence type="evidence at transcript level"/>
<dbReference type="PANTHER" id="PTHR11679">
    <property type="entry name" value="VESICLE PROTEIN SORTING-ASSOCIATED"/>
    <property type="match status" value="1"/>
</dbReference>
<dbReference type="InterPro" id="IPR027482">
    <property type="entry name" value="Sec1-like_dom2"/>
</dbReference>
<feature type="non-terminal residue" evidence="2">
    <location>
        <position position="1"/>
    </location>
</feature>
<dbReference type="EMBL" id="JU980410">
    <property type="protein sequence ID" value="AFJ69473.1"/>
    <property type="molecule type" value="mRNA"/>
</dbReference>
<accession>I2CRE0</accession>
<dbReference type="SUPFAM" id="SSF56815">
    <property type="entry name" value="Sec1/munc18-like (SM) proteins"/>
    <property type="match status" value="1"/>
</dbReference>
<feature type="non-terminal residue" evidence="2">
    <location>
        <position position="226"/>
    </location>
</feature>
<dbReference type="Pfam" id="PF00995">
    <property type="entry name" value="Sec1"/>
    <property type="match status" value="1"/>
</dbReference>
<evidence type="ECO:0000256" key="1">
    <source>
        <dbReference type="ARBA" id="ARBA00009884"/>
    </source>
</evidence>
<reference evidence="2" key="1">
    <citation type="journal article" date="2012" name="Bioengineered">
        <title>Additional insights into the genome of the oleaginous model alga Nannochloropsis gaditana.</title>
        <authorList>
            <person name="Jinkerson R.E."/>
            <person name="Radakovits R."/>
            <person name="Posewitz M.C."/>
        </authorList>
    </citation>
    <scope>NUCLEOTIDE SEQUENCE</scope>
    <source>
        <strain evidence="2">CCMP526</strain>
    </source>
</reference>